<dbReference type="GO" id="GO:0030837">
    <property type="term" value="P:negative regulation of actin filament polymerization"/>
    <property type="evidence" value="ECO:0007669"/>
    <property type="project" value="InterPro"/>
</dbReference>
<dbReference type="Pfam" id="PF00023">
    <property type="entry name" value="Ank"/>
    <property type="match status" value="1"/>
</dbReference>
<feature type="repeat" description="ANK" evidence="4">
    <location>
        <begin position="756"/>
        <end position="788"/>
    </location>
</feature>
<sequence length="882" mass="97724">MGLGNLNDTPSTMPRPCRPSTLFVSNNNQSHSSSNEVGCQCCPYGFHIDLDFVRFCESLATGEHLKQKREERRARRLQCNSMEVLLGLTTPSYTSVLASSVLPPIIDVPRESENAGAELELRNRPSRELNRAVDDFEATFSQSSRHSQSSQISCFADIYNSTSSLGKDSEADCSFETKNEALQSVRGQMAASLEKLRELEQQVKLIPVLQVKVSVLQEEKRQMALQLQELKNKLIRGTAPLKKEMGVGTFSNTLKDGVSQTENWIKSVSSKMIQTFLQPLTESGTQTMMDANANKLISAQVSKFVQVNMPIIQEMVPRGNAETQTDRDSQVLHSSPPPPPITYRPIVFHRHVQTEREEKVVQLFPPPAPKPIVLHRQVQTDREQTPRTVQPSQSPTLRRPNVFHRQVQTESSLLNAAKQEISTVDRLQQRKSIAIGDGAVNDVLCDRCVNVRTRHVSCGTTDLARPASGINVATQSYAACQDCEERSKIAAIATVDQEIQTNDSCLNSPRLSRISRLGECSPLLVPQPDQESLPKPEPEPITSRHMSETESESSREADESDLGSDESVREEEDEEEEEEEEEEEVGEEEEEGFETLPEPPKPRIRVEPSMEMKAALKVLNDSIHRPQRGSSKLLVNAIEIVRREWIQVSSTKEADAHSVEDYMDYIESLSMALLERVANLSDNNGNTSLHYAVSHSQWDIVSLLLDSKVCYPQLRNKAGYSPPMLAALAQPTNNTESQVLQRLFSLCDVNSKATQHGQTALMLSVSHGRVEVVRLLLAAGADVNVQDADGSTALMCAAEHGHTPIVKLLLAQTDIDLHLRDNDGSTALSIAMEAGHKDIGLLIYAHMNFHRSNSSSATSSPVLPTASPLTTLRRKGSPLPYL</sequence>
<dbReference type="Gene3D" id="1.25.40.20">
    <property type="entry name" value="Ankyrin repeat-containing domain"/>
    <property type="match status" value="1"/>
</dbReference>
<dbReference type="PROSITE" id="PS50088">
    <property type="entry name" value="ANK_REPEAT"/>
    <property type="match status" value="3"/>
</dbReference>
<feature type="coiled-coil region" evidence="5">
    <location>
        <begin position="182"/>
        <end position="233"/>
    </location>
</feature>
<dbReference type="AlphaFoldDB" id="A0A8J2S274"/>
<feature type="compositionally biased region" description="Acidic residues" evidence="6">
    <location>
        <begin position="558"/>
        <end position="593"/>
    </location>
</feature>
<evidence type="ECO:0000256" key="4">
    <source>
        <dbReference type="PROSITE-ProRule" id="PRU00023"/>
    </source>
</evidence>
<dbReference type="InterPro" id="IPR036770">
    <property type="entry name" value="Ankyrin_rpt-contain_sf"/>
</dbReference>
<feature type="compositionally biased region" description="Polar residues" evidence="6">
    <location>
        <begin position="1"/>
        <end position="12"/>
    </location>
</feature>
<keyword evidence="2 4" id="KW-0040">ANK repeat</keyword>
<dbReference type="GO" id="GO:0005856">
    <property type="term" value="C:cytoskeleton"/>
    <property type="evidence" value="ECO:0007669"/>
    <property type="project" value="TreeGrafter"/>
</dbReference>
<feature type="region of interest" description="Disordered" evidence="6">
    <location>
        <begin position="522"/>
        <end position="605"/>
    </location>
</feature>
<dbReference type="InterPro" id="IPR047184">
    <property type="entry name" value="KANK1-4"/>
</dbReference>
<dbReference type="SMART" id="SM00248">
    <property type="entry name" value="ANK"/>
    <property type="match status" value="4"/>
</dbReference>
<feature type="repeat" description="ANK" evidence="4">
    <location>
        <begin position="789"/>
        <end position="822"/>
    </location>
</feature>
<dbReference type="PANTHER" id="PTHR24168">
    <property type="entry name" value="KN MOTIF AND ANKYRIN REPEAT DOMAIN-CONTAINING"/>
    <property type="match status" value="1"/>
</dbReference>
<proteinExistence type="predicted"/>
<evidence type="ECO:0008006" key="9">
    <source>
        <dbReference type="Google" id="ProtNLM"/>
    </source>
</evidence>
<dbReference type="Pfam" id="PF12075">
    <property type="entry name" value="KN_motif"/>
    <property type="match status" value="1"/>
</dbReference>
<evidence type="ECO:0000313" key="8">
    <source>
        <dbReference type="Proteomes" id="UP000789390"/>
    </source>
</evidence>
<name>A0A8J2S274_9CRUS</name>
<feature type="region of interest" description="Disordered" evidence="6">
    <location>
        <begin position="1"/>
        <end position="21"/>
    </location>
</feature>
<keyword evidence="3 5" id="KW-0175">Coiled coil</keyword>
<dbReference type="GO" id="GO:0005737">
    <property type="term" value="C:cytoplasm"/>
    <property type="evidence" value="ECO:0007669"/>
    <property type="project" value="TreeGrafter"/>
</dbReference>
<dbReference type="PRINTS" id="PR01415">
    <property type="entry name" value="ANKYRIN"/>
</dbReference>
<evidence type="ECO:0000256" key="5">
    <source>
        <dbReference type="SAM" id="Coils"/>
    </source>
</evidence>
<feature type="repeat" description="ANK" evidence="4">
    <location>
        <begin position="684"/>
        <end position="706"/>
    </location>
</feature>
<comment type="caution">
    <text evidence="7">The sequence shown here is derived from an EMBL/GenBank/DDBJ whole genome shotgun (WGS) entry which is preliminary data.</text>
</comment>
<evidence type="ECO:0000256" key="1">
    <source>
        <dbReference type="ARBA" id="ARBA00022737"/>
    </source>
</evidence>
<feature type="compositionally biased region" description="Basic and acidic residues" evidence="6">
    <location>
        <begin position="545"/>
        <end position="557"/>
    </location>
</feature>
<feature type="region of interest" description="Disordered" evidence="6">
    <location>
        <begin position="319"/>
        <end position="344"/>
    </location>
</feature>
<evidence type="ECO:0000256" key="6">
    <source>
        <dbReference type="SAM" id="MobiDB-lite"/>
    </source>
</evidence>
<dbReference type="OrthoDB" id="5406014at2759"/>
<dbReference type="Pfam" id="PF12796">
    <property type="entry name" value="Ank_2"/>
    <property type="match status" value="1"/>
</dbReference>
<feature type="region of interest" description="Disordered" evidence="6">
    <location>
        <begin position="853"/>
        <end position="882"/>
    </location>
</feature>
<evidence type="ECO:0000256" key="3">
    <source>
        <dbReference type="ARBA" id="ARBA00023054"/>
    </source>
</evidence>
<protein>
    <recommendedName>
        <fullName evidence="9">KN motif and ankyrin repeat domain-containing protein 1</fullName>
    </recommendedName>
</protein>
<reference evidence="7" key="1">
    <citation type="submission" date="2021-11" db="EMBL/GenBank/DDBJ databases">
        <authorList>
            <person name="Schell T."/>
        </authorList>
    </citation>
    <scope>NUCLEOTIDE SEQUENCE</scope>
    <source>
        <strain evidence="7">M5</strain>
    </source>
</reference>
<organism evidence="7 8">
    <name type="scientific">Daphnia galeata</name>
    <dbReference type="NCBI Taxonomy" id="27404"/>
    <lineage>
        <taxon>Eukaryota</taxon>
        <taxon>Metazoa</taxon>
        <taxon>Ecdysozoa</taxon>
        <taxon>Arthropoda</taxon>
        <taxon>Crustacea</taxon>
        <taxon>Branchiopoda</taxon>
        <taxon>Diplostraca</taxon>
        <taxon>Cladocera</taxon>
        <taxon>Anomopoda</taxon>
        <taxon>Daphniidae</taxon>
        <taxon>Daphnia</taxon>
    </lineage>
</organism>
<evidence type="ECO:0000256" key="2">
    <source>
        <dbReference type="ARBA" id="ARBA00023043"/>
    </source>
</evidence>
<feature type="compositionally biased region" description="Polar residues" evidence="6">
    <location>
        <begin position="853"/>
        <end position="870"/>
    </location>
</feature>
<dbReference type="PROSITE" id="PS50297">
    <property type="entry name" value="ANK_REP_REGION"/>
    <property type="match status" value="3"/>
</dbReference>
<dbReference type="InterPro" id="IPR002110">
    <property type="entry name" value="Ankyrin_rpt"/>
</dbReference>
<accession>A0A8J2S274</accession>
<dbReference type="InterPro" id="IPR021939">
    <property type="entry name" value="KN_motif"/>
</dbReference>
<evidence type="ECO:0000313" key="7">
    <source>
        <dbReference type="EMBL" id="CAH0112963.1"/>
    </source>
</evidence>
<dbReference type="Proteomes" id="UP000789390">
    <property type="component" value="Unassembled WGS sequence"/>
</dbReference>
<keyword evidence="1" id="KW-0677">Repeat</keyword>
<keyword evidence="8" id="KW-1185">Reference proteome</keyword>
<dbReference type="SUPFAM" id="SSF48403">
    <property type="entry name" value="Ankyrin repeat"/>
    <property type="match status" value="1"/>
</dbReference>
<gene>
    <name evidence="7" type="ORF">DGAL_LOCUS16762</name>
</gene>
<dbReference type="PANTHER" id="PTHR24168:SF21">
    <property type="entry name" value="KANK, ISOFORM D"/>
    <property type="match status" value="1"/>
</dbReference>
<dbReference type="EMBL" id="CAKKLH010000335">
    <property type="protein sequence ID" value="CAH0112963.1"/>
    <property type="molecule type" value="Genomic_DNA"/>
</dbReference>